<keyword evidence="3" id="KW-0732">Signal</keyword>
<feature type="region of interest" description="Disordered" evidence="1">
    <location>
        <begin position="26"/>
        <end position="67"/>
    </location>
</feature>
<dbReference type="Proteomes" id="UP000063699">
    <property type="component" value="Chromosome"/>
</dbReference>
<evidence type="ECO:0008006" key="6">
    <source>
        <dbReference type="Google" id="ProtNLM"/>
    </source>
</evidence>
<dbReference type="SUPFAM" id="SSF117074">
    <property type="entry name" value="Hypothetical protein PA1324"/>
    <property type="match status" value="2"/>
</dbReference>
<feature type="signal peptide" evidence="3">
    <location>
        <begin position="1"/>
        <end position="26"/>
    </location>
</feature>
<dbReference type="RefSeq" id="WP_054289827.1">
    <property type="nucleotide sequence ID" value="NZ_CP012752.1"/>
</dbReference>
<evidence type="ECO:0000256" key="1">
    <source>
        <dbReference type="SAM" id="MobiDB-lite"/>
    </source>
</evidence>
<keyword evidence="5" id="KW-1185">Reference proteome</keyword>
<dbReference type="STRING" id="860235.AOZ06_14230"/>
<organism evidence="4 5">
    <name type="scientific">Kibdelosporangium phytohabitans</name>
    <dbReference type="NCBI Taxonomy" id="860235"/>
    <lineage>
        <taxon>Bacteria</taxon>
        <taxon>Bacillati</taxon>
        <taxon>Actinomycetota</taxon>
        <taxon>Actinomycetes</taxon>
        <taxon>Pseudonocardiales</taxon>
        <taxon>Pseudonocardiaceae</taxon>
        <taxon>Kibdelosporangium</taxon>
    </lineage>
</organism>
<evidence type="ECO:0000256" key="2">
    <source>
        <dbReference type="SAM" id="Phobius"/>
    </source>
</evidence>
<evidence type="ECO:0000313" key="4">
    <source>
        <dbReference type="EMBL" id="ALG07917.1"/>
    </source>
</evidence>
<feature type="chain" id="PRO_5006035692" description="Gram-positive cocci surface proteins LPxTG domain-containing protein" evidence="3">
    <location>
        <begin position="27"/>
        <end position="566"/>
    </location>
</feature>
<dbReference type="NCBIfam" id="TIGR01167">
    <property type="entry name" value="LPXTG_anchor"/>
    <property type="match status" value="1"/>
</dbReference>
<dbReference type="EMBL" id="CP012752">
    <property type="protein sequence ID" value="ALG07917.1"/>
    <property type="molecule type" value="Genomic_DNA"/>
</dbReference>
<evidence type="ECO:0000256" key="3">
    <source>
        <dbReference type="SAM" id="SignalP"/>
    </source>
</evidence>
<accession>A0A0N9I098</accession>
<dbReference type="Gene3D" id="2.60.40.10">
    <property type="entry name" value="Immunoglobulins"/>
    <property type="match status" value="3"/>
</dbReference>
<gene>
    <name evidence="4" type="ORF">AOZ06_14230</name>
</gene>
<dbReference type="GO" id="GO:0005975">
    <property type="term" value="P:carbohydrate metabolic process"/>
    <property type="evidence" value="ECO:0007669"/>
    <property type="project" value="UniProtKB-ARBA"/>
</dbReference>
<keyword evidence="2" id="KW-1133">Transmembrane helix</keyword>
<feature type="transmembrane region" description="Helical" evidence="2">
    <location>
        <begin position="539"/>
        <end position="560"/>
    </location>
</feature>
<dbReference type="AlphaFoldDB" id="A0A0N9I098"/>
<keyword evidence="2" id="KW-0812">Transmembrane</keyword>
<evidence type="ECO:0000313" key="5">
    <source>
        <dbReference type="Proteomes" id="UP000063699"/>
    </source>
</evidence>
<feature type="region of interest" description="Disordered" evidence="1">
    <location>
        <begin position="503"/>
        <end position="528"/>
    </location>
</feature>
<dbReference type="InterPro" id="IPR013783">
    <property type="entry name" value="Ig-like_fold"/>
</dbReference>
<reference evidence="4 5" key="1">
    <citation type="submission" date="2015-07" db="EMBL/GenBank/DDBJ databases">
        <title>Genome sequencing of Kibdelosporangium phytohabitans.</title>
        <authorList>
            <person name="Qin S."/>
            <person name="Xing K."/>
        </authorList>
    </citation>
    <scope>NUCLEOTIDE SEQUENCE [LARGE SCALE GENOMIC DNA]</scope>
    <source>
        <strain evidence="4 5">KLBMP1111</strain>
    </source>
</reference>
<dbReference type="KEGG" id="kphy:AOZ06_14230"/>
<name>A0A0N9I098_9PSEU</name>
<proteinExistence type="predicted"/>
<keyword evidence="2" id="KW-0472">Membrane</keyword>
<protein>
    <recommendedName>
        <fullName evidence="6">Gram-positive cocci surface proteins LPxTG domain-containing protein</fullName>
    </recommendedName>
</protein>
<dbReference type="OrthoDB" id="3694469at2"/>
<sequence length="566" mass="58177">MSTRRLRHAALLAAATLICGAAPALADPAAPASAESPAAPQQSQQPQPEQQPQQPQQKAEPSKAADPAPDLALAVTPLPDKVSLVEGQSFTVSAKITNKGTAEAKGIKGAVESVSGATFEVRAWSDGLNAPLAPNTARDVVLTAKLTKPTADKGELRIVVQGDGDATANDNAQTLTVPIIQPTKTGAVGGVVYTDKDNSATFQDGEGFADVTVTVSGPRVPSREAKTDAKGKFEIAGLPAGWYEVSTPPQLAGGWVVAGKTAVAVDGSDAAKKLELRATRPLTDGLLVSAKFNEGPYKPGDTANLTVSLTNNGPSEAKNLVAICDIDAAVHLAGTEKPANWGELATDGPGVTLKAGEARTLQVKGTVPDAAIEQGVVFVYCELRDKNSSSTAGNPFIFTLAKVPGKNGTGSGTFFHDKNENDELDGEPGVGALPVTLLDPLNGNAIGSATTGADGTFRFADIPAGWYIPVLKGPWKLKKNEFLVVGTGEIGQDQLIPLLRGPLRADLDSGTPPTAPPASNDTADNQSQNRTLASTGANVIGLTIGGVAALLLGVAAVLFTRKRRRG</sequence>
<feature type="compositionally biased region" description="Polar residues" evidence="1">
    <location>
        <begin position="517"/>
        <end position="528"/>
    </location>
</feature>